<evidence type="ECO:0000259" key="6">
    <source>
        <dbReference type="Pfam" id="PF01368"/>
    </source>
</evidence>
<keyword evidence="5 9" id="KW-0269">Exonuclease</keyword>
<reference evidence="9 10" key="1">
    <citation type="submission" date="2007-01" db="EMBL/GenBank/DDBJ databases">
        <title>Complete sequence of Psychromonas ingrahamii 37.</title>
        <authorList>
            <consortium name="US DOE Joint Genome Institute"/>
            <person name="Copeland A."/>
            <person name="Lucas S."/>
            <person name="Lapidus A."/>
            <person name="Barry K."/>
            <person name="Detter J.C."/>
            <person name="Glavina del Rio T."/>
            <person name="Hammon N."/>
            <person name="Israni S."/>
            <person name="Dalin E."/>
            <person name="Tice H."/>
            <person name="Pitluck S."/>
            <person name="Thompson L.S."/>
            <person name="Brettin T."/>
            <person name="Bruce D."/>
            <person name="Han C."/>
            <person name="Tapia R."/>
            <person name="Schmutz J."/>
            <person name="Larimer F."/>
            <person name="Land M."/>
            <person name="Hauser L."/>
            <person name="Kyrpides N."/>
            <person name="Ivanova N."/>
            <person name="Staley J."/>
            <person name="Richardson P."/>
        </authorList>
    </citation>
    <scope>NUCLEOTIDE SEQUENCE [LARGE SCALE GENOMIC DNA]</scope>
    <source>
        <strain evidence="9 10">37</strain>
    </source>
</reference>
<dbReference type="GO" id="GO:0006310">
    <property type="term" value="P:DNA recombination"/>
    <property type="evidence" value="ECO:0007669"/>
    <property type="project" value="InterPro"/>
</dbReference>
<dbReference type="InterPro" id="IPR038763">
    <property type="entry name" value="DHH_sf"/>
</dbReference>
<dbReference type="GO" id="GO:0003676">
    <property type="term" value="F:nucleic acid binding"/>
    <property type="evidence" value="ECO:0007669"/>
    <property type="project" value="InterPro"/>
</dbReference>
<evidence type="ECO:0000256" key="5">
    <source>
        <dbReference type="ARBA" id="ARBA00022839"/>
    </source>
</evidence>
<proteinExistence type="inferred from homology"/>
<dbReference type="PANTHER" id="PTHR30255:SF2">
    <property type="entry name" value="SINGLE-STRANDED-DNA-SPECIFIC EXONUCLEASE RECJ"/>
    <property type="match status" value="1"/>
</dbReference>
<keyword evidence="4 9" id="KW-0378">Hydrolase</keyword>
<protein>
    <recommendedName>
        <fullName evidence="2">Single-stranded-DNA-specific exonuclease RecJ</fullName>
    </recommendedName>
</protein>
<evidence type="ECO:0000256" key="4">
    <source>
        <dbReference type="ARBA" id="ARBA00022801"/>
    </source>
</evidence>
<dbReference type="PANTHER" id="PTHR30255">
    <property type="entry name" value="SINGLE-STRANDED-DNA-SPECIFIC EXONUCLEASE RECJ"/>
    <property type="match status" value="1"/>
</dbReference>
<sequence length="572" mass="62589">MPTVQVKNRTVLDPVPINLTCSPLLTQLYINRGISSASELDNSTQSLLHAQQLKGITTACELLYQALLSSQKIIVVGDFDADGATSTALSILALRGLGFTNIDYLIPNRFDYGYGLSPEIVDLAISKGAQLLMTVDNGISSISGAKHAKDNGLKLLITDHHLPGAETPQADAIVNPNQVGCSFPSKNLAGVGVAFYVMLALRAFMQNKGYFTHFKAPNLATLLDIVALGTVADVVVLDANNRTLVHQGLARIRAGVCRVGISALISVAKRNQGQLVASDLGFSLGPRLNAAGRLDEMSFGVELLLCENVEQANIIANELDALNQSRREIEQGMQEEALKTLANLSLDENNIPHAICLFEQEWHQGVIGLVASRIKEKYYRPTFAFAKANNGEIKASARSIPGVHIRDMLDLVDKKIPGVILKFGGHAMAAGLSVKETDFELFSKTINRVLQEQVDNDLLNNIILCDGQLNSQQFSLEQAQELRDAGPWGQGFPAPLFDGEFKLLQQRLVGSHHLKMTLEFEGKTIEAIAFNIDVEFWPNPMVKTVYCVYRLDINEFRGNRTVQMLVEVLRAE</sequence>
<organism evidence="9 10">
    <name type="scientific">Psychromonas ingrahamii (strain DSM 17664 / CCUG 51855 / 37)</name>
    <dbReference type="NCBI Taxonomy" id="357804"/>
    <lineage>
        <taxon>Bacteria</taxon>
        <taxon>Pseudomonadati</taxon>
        <taxon>Pseudomonadota</taxon>
        <taxon>Gammaproteobacteria</taxon>
        <taxon>Alteromonadales</taxon>
        <taxon>Psychromonadaceae</taxon>
        <taxon>Psychromonas</taxon>
    </lineage>
</organism>
<dbReference type="KEGG" id="pin:Ping_3302"/>
<dbReference type="InterPro" id="IPR051673">
    <property type="entry name" value="SSDNA_exonuclease_RecJ"/>
</dbReference>
<evidence type="ECO:0000313" key="9">
    <source>
        <dbReference type="EMBL" id="ABM04989.1"/>
    </source>
</evidence>
<evidence type="ECO:0000256" key="2">
    <source>
        <dbReference type="ARBA" id="ARBA00019841"/>
    </source>
</evidence>
<feature type="domain" description="DDH" evidence="6">
    <location>
        <begin position="72"/>
        <end position="230"/>
    </location>
</feature>
<dbReference type="FunFam" id="3.90.1640.30:FF:000001">
    <property type="entry name" value="Single-stranded-DNA-specific exonuclease RecJ"/>
    <property type="match status" value="1"/>
</dbReference>
<accession>A1SZS4</accession>
<dbReference type="Gene3D" id="3.90.1640.30">
    <property type="match status" value="1"/>
</dbReference>
<dbReference type="SUPFAM" id="SSF64182">
    <property type="entry name" value="DHH phosphoesterases"/>
    <property type="match status" value="1"/>
</dbReference>
<evidence type="ECO:0000256" key="3">
    <source>
        <dbReference type="ARBA" id="ARBA00022722"/>
    </source>
</evidence>
<feature type="domain" description="DHHA1" evidence="7">
    <location>
        <begin position="357"/>
        <end position="452"/>
    </location>
</feature>
<dbReference type="InterPro" id="IPR001667">
    <property type="entry name" value="DDH_dom"/>
</dbReference>
<dbReference type="HOGENOM" id="CLU_009736_5_1_6"/>
<dbReference type="AlphaFoldDB" id="A1SZS4"/>
<dbReference type="STRING" id="357804.Ping_3302"/>
<feature type="domain" description="RecJ OB" evidence="8">
    <location>
        <begin position="465"/>
        <end position="567"/>
    </location>
</feature>
<dbReference type="InterPro" id="IPR004610">
    <property type="entry name" value="RecJ"/>
</dbReference>
<name>A1SZS4_PSYIN</name>
<dbReference type="InterPro" id="IPR041122">
    <property type="entry name" value="RecJ_OB"/>
</dbReference>
<dbReference type="Pfam" id="PF02272">
    <property type="entry name" value="DHHA1"/>
    <property type="match status" value="1"/>
</dbReference>
<dbReference type="InterPro" id="IPR003156">
    <property type="entry name" value="DHHA1_dom"/>
</dbReference>
<evidence type="ECO:0000313" key="10">
    <source>
        <dbReference type="Proteomes" id="UP000000639"/>
    </source>
</evidence>
<dbReference type="Pfam" id="PF17768">
    <property type="entry name" value="RecJ_OB"/>
    <property type="match status" value="1"/>
</dbReference>
<dbReference type="GO" id="GO:0008409">
    <property type="term" value="F:5'-3' exonuclease activity"/>
    <property type="evidence" value="ECO:0007669"/>
    <property type="project" value="InterPro"/>
</dbReference>
<dbReference type="GO" id="GO:0006281">
    <property type="term" value="P:DNA repair"/>
    <property type="evidence" value="ECO:0007669"/>
    <property type="project" value="InterPro"/>
</dbReference>
<dbReference type="RefSeq" id="WP_011771541.1">
    <property type="nucleotide sequence ID" value="NC_008709.1"/>
</dbReference>
<keyword evidence="10" id="KW-1185">Reference proteome</keyword>
<dbReference type="EMBL" id="CP000510">
    <property type="protein sequence ID" value="ABM04989.1"/>
    <property type="molecule type" value="Genomic_DNA"/>
</dbReference>
<dbReference type="Pfam" id="PF01368">
    <property type="entry name" value="DHH"/>
    <property type="match status" value="1"/>
</dbReference>
<dbReference type="eggNOG" id="COG0608">
    <property type="taxonomic scope" value="Bacteria"/>
</dbReference>
<evidence type="ECO:0000259" key="7">
    <source>
        <dbReference type="Pfam" id="PF02272"/>
    </source>
</evidence>
<comment type="similarity">
    <text evidence="1">Belongs to the RecJ family.</text>
</comment>
<keyword evidence="3" id="KW-0540">Nuclease</keyword>
<gene>
    <name evidence="9" type="ordered locus">Ping_3302</name>
</gene>
<evidence type="ECO:0000256" key="1">
    <source>
        <dbReference type="ARBA" id="ARBA00005915"/>
    </source>
</evidence>
<evidence type="ECO:0000259" key="8">
    <source>
        <dbReference type="Pfam" id="PF17768"/>
    </source>
</evidence>
<dbReference type="NCBIfam" id="TIGR00644">
    <property type="entry name" value="recJ"/>
    <property type="match status" value="1"/>
</dbReference>
<dbReference type="Proteomes" id="UP000000639">
    <property type="component" value="Chromosome"/>
</dbReference>
<dbReference type="Gene3D" id="3.10.310.30">
    <property type="match status" value="1"/>
</dbReference>
<dbReference type="OrthoDB" id="9809852at2"/>